<dbReference type="AlphaFoldDB" id="A0A1H5U546"/>
<dbReference type="Proteomes" id="UP000236735">
    <property type="component" value="Unassembled WGS sequence"/>
</dbReference>
<accession>A0A1H5U546</accession>
<gene>
    <name evidence="1" type="ORF">SAMN05216354_1250</name>
</gene>
<dbReference type="PROSITE" id="PS51257">
    <property type="entry name" value="PROKAR_LIPOPROTEIN"/>
    <property type="match status" value="1"/>
</dbReference>
<proteinExistence type="predicted"/>
<evidence type="ECO:0000313" key="2">
    <source>
        <dbReference type="Proteomes" id="UP000236735"/>
    </source>
</evidence>
<sequence length="260" mass="29273">MNRFFIIVLSVVALVACGGREGKPVAENKEAKTLLQGIWVDAESGDVSFRVKGDTIYYADSTSQPAYFRVIGDSLVLGSGASYGIVKQSPHLFWFSNQNGDVVKLEKNDDPIAEEAFVHDTPRVLSYTHQVKTDSVVNFGAERYHWYIAINPTKYKVVNHTYNEDGMEVENVYYDNIMHIAVYQGSRELYSSDFRKQQYASYVPADFLKEAVLGNMEFSHIDAAGLHFNATLCIPDGASCYLVESLIDYHGKMTMRLVEF</sequence>
<reference evidence="1 2" key="1">
    <citation type="submission" date="2016-10" db="EMBL/GenBank/DDBJ databases">
        <authorList>
            <person name="de Groot N.N."/>
        </authorList>
    </citation>
    <scope>NUCLEOTIDE SEQUENCE [LARGE SCALE GENOMIC DNA]</scope>
    <source>
        <strain evidence="1 2">AR32</strain>
    </source>
</reference>
<name>A0A1H5U546_XYLRU</name>
<dbReference type="Pfam" id="PF15889">
    <property type="entry name" value="DUF4738"/>
    <property type="match status" value="1"/>
</dbReference>
<dbReference type="InterPro" id="IPR031762">
    <property type="entry name" value="DUF4738"/>
</dbReference>
<evidence type="ECO:0000313" key="1">
    <source>
        <dbReference type="EMBL" id="SEF70166.1"/>
    </source>
</evidence>
<dbReference type="EMBL" id="FNUV01000003">
    <property type="protein sequence ID" value="SEF70166.1"/>
    <property type="molecule type" value="Genomic_DNA"/>
</dbReference>
<organism evidence="1 2">
    <name type="scientific">Xylanibacter ruminicola</name>
    <name type="common">Prevotella ruminicola</name>
    <dbReference type="NCBI Taxonomy" id="839"/>
    <lineage>
        <taxon>Bacteria</taxon>
        <taxon>Pseudomonadati</taxon>
        <taxon>Bacteroidota</taxon>
        <taxon>Bacteroidia</taxon>
        <taxon>Bacteroidales</taxon>
        <taxon>Prevotellaceae</taxon>
        <taxon>Xylanibacter</taxon>
    </lineage>
</organism>
<dbReference type="Gene3D" id="2.40.128.510">
    <property type="entry name" value="Protein of unknown function DUF4738"/>
    <property type="match status" value="1"/>
</dbReference>
<dbReference type="RefSeq" id="WP_103915444.1">
    <property type="nucleotide sequence ID" value="NZ_FNUV01000003.1"/>
</dbReference>
<protein>
    <recommendedName>
        <fullName evidence="3">Lipoprotein</fullName>
    </recommendedName>
</protein>
<evidence type="ECO:0008006" key="3">
    <source>
        <dbReference type="Google" id="ProtNLM"/>
    </source>
</evidence>